<evidence type="ECO:0000256" key="2">
    <source>
        <dbReference type="ARBA" id="ARBA00023136"/>
    </source>
</evidence>
<dbReference type="Pfam" id="PF13715">
    <property type="entry name" value="CarbopepD_reg_2"/>
    <property type="match status" value="1"/>
</dbReference>
<comment type="similarity">
    <text evidence="4">Belongs to the TonB-dependent receptor family.</text>
</comment>
<accession>A0A9D7SX94</accession>
<comment type="subcellular location">
    <subcellularLocation>
        <location evidence="1 4">Cell outer membrane</location>
    </subcellularLocation>
</comment>
<dbReference type="GO" id="GO:0009279">
    <property type="term" value="C:cell outer membrane"/>
    <property type="evidence" value="ECO:0007669"/>
    <property type="project" value="UniProtKB-SubCell"/>
</dbReference>
<dbReference type="InterPro" id="IPR000531">
    <property type="entry name" value="Beta-barrel_TonB"/>
</dbReference>
<feature type="domain" description="TonB-dependent receptor-like beta-barrel" evidence="6">
    <location>
        <begin position="418"/>
        <end position="885"/>
    </location>
</feature>
<evidence type="ECO:0000256" key="3">
    <source>
        <dbReference type="ARBA" id="ARBA00023237"/>
    </source>
</evidence>
<feature type="domain" description="TonB-dependent receptor plug" evidence="7">
    <location>
        <begin position="139"/>
        <end position="236"/>
    </location>
</feature>
<dbReference type="PANTHER" id="PTHR40980:SF4">
    <property type="entry name" value="TONB-DEPENDENT RECEPTOR-LIKE BETA-BARREL DOMAIN-CONTAINING PROTEIN"/>
    <property type="match status" value="1"/>
</dbReference>
<dbReference type="Gene3D" id="2.60.40.1120">
    <property type="entry name" value="Carboxypeptidase-like, regulatory domain"/>
    <property type="match status" value="1"/>
</dbReference>
<evidence type="ECO:0000259" key="7">
    <source>
        <dbReference type="Pfam" id="PF07715"/>
    </source>
</evidence>
<reference evidence="8 9" key="1">
    <citation type="submission" date="2020-10" db="EMBL/GenBank/DDBJ databases">
        <title>Connecting structure to function with the recovery of over 1000 high-quality activated sludge metagenome-assembled genomes encoding full-length rRNA genes using long-read sequencing.</title>
        <authorList>
            <person name="Singleton C.M."/>
            <person name="Petriglieri F."/>
            <person name="Kristensen J.M."/>
            <person name="Kirkegaard R.H."/>
            <person name="Michaelsen T.Y."/>
            <person name="Andersen M.H."/>
            <person name="Karst S.M."/>
            <person name="Dueholm M.S."/>
            <person name="Nielsen P.H."/>
            <person name="Albertsen M."/>
        </authorList>
    </citation>
    <scope>NUCLEOTIDE SEQUENCE [LARGE SCALE GENOMIC DNA]</scope>
    <source>
        <strain evidence="8">Ribe_18-Q3-R11-54_MAXAC.273</strain>
    </source>
</reference>
<dbReference type="SUPFAM" id="SSF49464">
    <property type="entry name" value="Carboxypeptidase regulatory domain-like"/>
    <property type="match status" value="1"/>
</dbReference>
<dbReference type="Proteomes" id="UP000808337">
    <property type="component" value="Unassembled WGS sequence"/>
</dbReference>
<gene>
    <name evidence="8" type="ORF">IPP15_21630</name>
</gene>
<protein>
    <submittedName>
        <fullName evidence="8">TonB-dependent receptor</fullName>
    </submittedName>
</protein>
<evidence type="ECO:0000259" key="6">
    <source>
        <dbReference type="Pfam" id="PF00593"/>
    </source>
</evidence>
<name>A0A9D7SX94_9BACT</name>
<dbReference type="InterPro" id="IPR036942">
    <property type="entry name" value="Beta-barrel_TonB_sf"/>
</dbReference>
<evidence type="ECO:0000313" key="8">
    <source>
        <dbReference type="EMBL" id="MBK9984930.1"/>
    </source>
</evidence>
<dbReference type="Gene3D" id="2.170.130.10">
    <property type="entry name" value="TonB-dependent receptor, plug domain"/>
    <property type="match status" value="1"/>
</dbReference>
<proteinExistence type="inferred from homology"/>
<dbReference type="InterPro" id="IPR008969">
    <property type="entry name" value="CarboxyPept-like_regulatory"/>
</dbReference>
<dbReference type="PANTHER" id="PTHR40980">
    <property type="entry name" value="PLUG DOMAIN-CONTAINING PROTEIN"/>
    <property type="match status" value="1"/>
</dbReference>
<keyword evidence="8" id="KW-0675">Receptor</keyword>
<evidence type="ECO:0000256" key="4">
    <source>
        <dbReference type="RuleBase" id="RU003357"/>
    </source>
</evidence>
<dbReference type="SUPFAM" id="SSF56935">
    <property type="entry name" value="Porins"/>
    <property type="match status" value="1"/>
</dbReference>
<dbReference type="AlphaFoldDB" id="A0A9D7SX94"/>
<sequence>MKKTQNNLNRTSPKLVLVLFLTLFSSFLFAQKNAIISGKVIDKLTGETVIGATVNIEGTSAGTVTDIEGNFKLTVVPGNYTLTIRYVGYDAGAVKVEAKANQVVTVEYAMEEGKETSLKEVVVTATASKTSDVVMYIEVKKSPYIASGITSSEIRKTPDRTVGDILKRVTGASIQEGKFVIIRGMNDRYNAGYLDGALLASTESDRKAFAFDFIPANLIDNLSIVKAGSPDLIGDFGGGVILINSKSVPDRFSQSISIGAQFHSLTTFNAFEQSKSYPSEEFNFIGKERAIPTFDENALKLSTSFPTAADKMRLGEISKKFNNDWSRSTVNAVPNARFAYSLGFPIQLGGSNKMGVIFALNYANTRRISDNGINTFDGSGQVSGFTDKAYLRNINTGGIFNVNYIGRSTQLNFRNLVNINSDQNSILRTGTGNFGDALTVQNTANLYNYNRLYNGILSMKQLVGDSILTISASASYSNVHREVPDYRIVSYTKTPDFENYQLALGDFFNSSTGRFESKLDENIYGGNIDLSKKFKSRTLRTEIKTGYFYQDRSRTFSARSFVYNGAPDELTLDPAKDLGSDNIDATKLFLVEKSSDDLSFYEGKSIMNAAYLMADQNYRNKLRVVYGVRYENIDLRVDNHKINMNIADIKQTAFLPSLNLTYYLSPKTNVRGSYFSSVNRPEFRELAPFSFFVFEKNAEIKGNSSLKIAELQNFDFRYEFYPSGGQMISIGGFYKSIDNPIELSLDVTQPFTTFTFTNEKSAKIYGLEFELKKKLDFIHLFKGFQNMAVYTNISLIKSKLEFNPGSQAKADRPLQGQSPYIFNARLQYENPDNGWSWNFSFNRVGRRIAFVGVDPKFGDTRQDIYEAPRSVLDFQVGKTIKNLNIKLTIGDILHNNLVFYQDADHDGKYTSVADQGKDRLMYIFKNGYSTSLAFNYTF</sequence>
<keyword evidence="4" id="KW-0798">TonB box</keyword>
<keyword evidence="3" id="KW-0998">Cell outer membrane</keyword>
<dbReference type="EMBL" id="JADKGY010000032">
    <property type="protein sequence ID" value="MBK9984930.1"/>
    <property type="molecule type" value="Genomic_DNA"/>
</dbReference>
<feature type="chain" id="PRO_5039578473" evidence="5">
    <location>
        <begin position="31"/>
        <end position="938"/>
    </location>
</feature>
<organism evidence="8 9">
    <name type="scientific">Candidatus Opimibacter skivensis</name>
    <dbReference type="NCBI Taxonomy" id="2982028"/>
    <lineage>
        <taxon>Bacteria</taxon>
        <taxon>Pseudomonadati</taxon>
        <taxon>Bacteroidota</taxon>
        <taxon>Saprospiria</taxon>
        <taxon>Saprospirales</taxon>
        <taxon>Saprospiraceae</taxon>
        <taxon>Candidatus Opimibacter</taxon>
    </lineage>
</organism>
<evidence type="ECO:0000313" key="9">
    <source>
        <dbReference type="Proteomes" id="UP000808337"/>
    </source>
</evidence>
<dbReference type="InterPro" id="IPR037066">
    <property type="entry name" value="Plug_dom_sf"/>
</dbReference>
<feature type="signal peptide" evidence="5">
    <location>
        <begin position="1"/>
        <end position="30"/>
    </location>
</feature>
<keyword evidence="2 4" id="KW-0472">Membrane</keyword>
<dbReference type="Pfam" id="PF00593">
    <property type="entry name" value="TonB_dep_Rec_b-barrel"/>
    <property type="match status" value="1"/>
</dbReference>
<dbReference type="Pfam" id="PF07715">
    <property type="entry name" value="Plug"/>
    <property type="match status" value="1"/>
</dbReference>
<evidence type="ECO:0000256" key="5">
    <source>
        <dbReference type="SAM" id="SignalP"/>
    </source>
</evidence>
<keyword evidence="5" id="KW-0732">Signal</keyword>
<dbReference type="Gene3D" id="2.40.170.20">
    <property type="entry name" value="TonB-dependent receptor, beta-barrel domain"/>
    <property type="match status" value="1"/>
</dbReference>
<evidence type="ECO:0000256" key="1">
    <source>
        <dbReference type="ARBA" id="ARBA00004442"/>
    </source>
</evidence>
<comment type="caution">
    <text evidence="8">The sequence shown here is derived from an EMBL/GenBank/DDBJ whole genome shotgun (WGS) entry which is preliminary data.</text>
</comment>
<dbReference type="InterPro" id="IPR012910">
    <property type="entry name" value="Plug_dom"/>
</dbReference>